<protein>
    <submittedName>
        <fullName evidence="2">Uncharacterized protein</fullName>
    </submittedName>
</protein>
<evidence type="ECO:0000313" key="2">
    <source>
        <dbReference type="EMBL" id="KAF1954778.1"/>
    </source>
</evidence>
<name>A0A6A5TQT0_9PLEO</name>
<reference evidence="2" key="1">
    <citation type="journal article" date="2020" name="Stud. Mycol.">
        <title>101 Dothideomycetes genomes: a test case for predicting lifestyles and emergence of pathogens.</title>
        <authorList>
            <person name="Haridas S."/>
            <person name="Albert R."/>
            <person name="Binder M."/>
            <person name="Bloem J."/>
            <person name="Labutti K."/>
            <person name="Salamov A."/>
            <person name="Andreopoulos B."/>
            <person name="Baker S."/>
            <person name="Barry K."/>
            <person name="Bills G."/>
            <person name="Bluhm B."/>
            <person name="Cannon C."/>
            <person name="Castanera R."/>
            <person name="Culley D."/>
            <person name="Daum C."/>
            <person name="Ezra D."/>
            <person name="Gonzalez J."/>
            <person name="Henrissat B."/>
            <person name="Kuo A."/>
            <person name="Liang C."/>
            <person name="Lipzen A."/>
            <person name="Lutzoni F."/>
            <person name="Magnuson J."/>
            <person name="Mondo S."/>
            <person name="Nolan M."/>
            <person name="Ohm R."/>
            <person name="Pangilinan J."/>
            <person name="Park H.-J."/>
            <person name="Ramirez L."/>
            <person name="Alfaro M."/>
            <person name="Sun H."/>
            <person name="Tritt A."/>
            <person name="Yoshinaga Y."/>
            <person name="Zwiers L.-H."/>
            <person name="Turgeon B."/>
            <person name="Goodwin S."/>
            <person name="Spatafora J."/>
            <person name="Crous P."/>
            <person name="Grigoriev I."/>
        </authorList>
    </citation>
    <scope>NUCLEOTIDE SEQUENCE</scope>
    <source>
        <strain evidence="2">CBS 675.92</strain>
    </source>
</reference>
<dbReference type="AlphaFoldDB" id="A0A6A5TQT0"/>
<evidence type="ECO:0000313" key="3">
    <source>
        <dbReference type="Proteomes" id="UP000800035"/>
    </source>
</evidence>
<keyword evidence="3" id="KW-1185">Reference proteome</keyword>
<proteinExistence type="predicted"/>
<dbReference type="EMBL" id="ML976997">
    <property type="protein sequence ID" value="KAF1954778.1"/>
    <property type="molecule type" value="Genomic_DNA"/>
</dbReference>
<feature type="chain" id="PRO_5025390574" evidence="1">
    <location>
        <begin position="21"/>
        <end position="83"/>
    </location>
</feature>
<gene>
    <name evidence="2" type="ORF">CC80DRAFT_549958</name>
</gene>
<keyword evidence="1" id="KW-0732">Signal</keyword>
<sequence length="83" mass="9188">MKFSPSILALAFAATATSLATPLEARQPGDHTTIHLYENNDFMGAVWDKDAIWNQCYNITDPGVQNKVSSLQTNDNAQCSLWE</sequence>
<organism evidence="2 3">
    <name type="scientific">Byssothecium circinans</name>
    <dbReference type="NCBI Taxonomy" id="147558"/>
    <lineage>
        <taxon>Eukaryota</taxon>
        <taxon>Fungi</taxon>
        <taxon>Dikarya</taxon>
        <taxon>Ascomycota</taxon>
        <taxon>Pezizomycotina</taxon>
        <taxon>Dothideomycetes</taxon>
        <taxon>Pleosporomycetidae</taxon>
        <taxon>Pleosporales</taxon>
        <taxon>Massarineae</taxon>
        <taxon>Massarinaceae</taxon>
        <taxon>Byssothecium</taxon>
    </lineage>
</organism>
<dbReference type="Proteomes" id="UP000800035">
    <property type="component" value="Unassembled WGS sequence"/>
</dbReference>
<feature type="signal peptide" evidence="1">
    <location>
        <begin position="1"/>
        <end position="20"/>
    </location>
</feature>
<accession>A0A6A5TQT0</accession>
<evidence type="ECO:0000256" key="1">
    <source>
        <dbReference type="SAM" id="SignalP"/>
    </source>
</evidence>